<reference evidence="2" key="1">
    <citation type="journal article" date="2014" name="PLoS ONE">
        <title>Transcriptome-Based Identification of ABC Transporters in the Western Tarnished Plant Bug Lygus hesperus.</title>
        <authorList>
            <person name="Hull J.J."/>
            <person name="Chaney K."/>
            <person name="Geib S.M."/>
            <person name="Fabrick J.A."/>
            <person name="Brent C.S."/>
            <person name="Walsh D."/>
            <person name="Lavine L.C."/>
        </authorList>
    </citation>
    <scope>NUCLEOTIDE SEQUENCE</scope>
</reference>
<dbReference type="AlphaFoldDB" id="A0A0A9X0B9"/>
<evidence type="ECO:0000313" key="3">
    <source>
        <dbReference type="EMBL" id="JAQ17763.1"/>
    </source>
</evidence>
<accession>A0A0A9X0B9</accession>
<gene>
    <name evidence="2" type="primary">purD_0</name>
    <name evidence="2" type="ORF">CM83_10476</name>
    <name evidence="3" type="ORF">g.21929</name>
</gene>
<dbReference type="EMBL" id="GDHC01000866">
    <property type="protein sequence ID" value="JAQ17763.1"/>
    <property type="molecule type" value="Transcribed_RNA"/>
</dbReference>
<dbReference type="GO" id="GO:0016874">
    <property type="term" value="F:ligase activity"/>
    <property type="evidence" value="ECO:0007669"/>
    <property type="project" value="UniProtKB-KW"/>
</dbReference>
<reference evidence="3" key="3">
    <citation type="journal article" date="2016" name="Gigascience">
        <title>De novo construction of an expanded transcriptome assembly for the western tarnished plant bug, Lygus hesperus.</title>
        <authorList>
            <person name="Tassone E.E."/>
            <person name="Geib S.M."/>
            <person name="Hall B."/>
            <person name="Fabrick J.A."/>
            <person name="Brent C.S."/>
            <person name="Hull J.J."/>
        </authorList>
    </citation>
    <scope>NUCLEOTIDE SEQUENCE</scope>
</reference>
<feature type="compositionally biased region" description="Basic and acidic residues" evidence="1">
    <location>
        <begin position="59"/>
        <end position="74"/>
    </location>
</feature>
<dbReference type="EMBL" id="GBHO01033059">
    <property type="protein sequence ID" value="JAG10545.1"/>
    <property type="molecule type" value="Transcribed_RNA"/>
</dbReference>
<evidence type="ECO:0000313" key="2">
    <source>
        <dbReference type="EMBL" id="JAG10545.1"/>
    </source>
</evidence>
<protein>
    <submittedName>
        <fullName evidence="2">Phosphoribosylamine--glycine ligase</fullName>
    </submittedName>
</protein>
<reference evidence="2" key="2">
    <citation type="submission" date="2014-07" db="EMBL/GenBank/DDBJ databases">
        <authorList>
            <person name="Hull J."/>
        </authorList>
    </citation>
    <scope>NUCLEOTIDE SEQUENCE</scope>
</reference>
<organism evidence="2">
    <name type="scientific">Lygus hesperus</name>
    <name type="common">Western plant bug</name>
    <dbReference type="NCBI Taxonomy" id="30085"/>
    <lineage>
        <taxon>Eukaryota</taxon>
        <taxon>Metazoa</taxon>
        <taxon>Ecdysozoa</taxon>
        <taxon>Arthropoda</taxon>
        <taxon>Hexapoda</taxon>
        <taxon>Insecta</taxon>
        <taxon>Pterygota</taxon>
        <taxon>Neoptera</taxon>
        <taxon>Paraneoptera</taxon>
        <taxon>Hemiptera</taxon>
        <taxon>Heteroptera</taxon>
        <taxon>Panheteroptera</taxon>
        <taxon>Cimicomorpha</taxon>
        <taxon>Miridae</taxon>
        <taxon>Mirini</taxon>
        <taxon>Lygus</taxon>
    </lineage>
</organism>
<proteinExistence type="predicted"/>
<keyword evidence="2" id="KW-0436">Ligase</keyword>
<name>A0A0A9X0B9_LYGHE</name>
<sequence length="210" mass="23384">MDTADDGTSLQEDTTEILSLNVLDDEISSSQEERDAHVSVSDIPNRRCMKQYDLQLSFHNRDDGSDDDRNGGRMDDDDSDGDSSSNSYGNRFATHHTQNTLKRSESYNVVLREDATTHRLDRRKGQGVHPRYNRKDSKGFQTGGHSRRRQSNASYDGTDRKRRAAWDGVLNGGCTSNDDTTITTGGDGTKVTSSINGYKSPQVYEASSYV</sequence>
<evidence type="ECO:0000256" key="1">
    <source>
        <dbReference type="SAM" id="MobiDB-lite"/>
    </source>
</evidence>
<feature type="region of interest" description="Disordered" evidence="1">
    <location>
        <begin position="26"/>
        <end position="196"/>
    </location>
</feature>
<feature type="compositionally biased region" description="Low complexity" evidence="1">
    <location>
        <begin position="82"/>
        <end position="91"/>
    </location>
</feature>